<organism evidence="13 14">
    <name type="scientific">Taxus chinensis</name>
    <name type="common">Chinese yew</name>
    <name type="synonym">Taxus wallichiana var. chinensis</name>
    <dbReference type="NCBI Taxonomy" id="29808"/>
    <lineage>
        <taxon>Eukaryota</taxon>
        <taxon>Viridiplantae</taxon>
        <taxon>Streptophyta</taxon>
        <taxon>Embryophyta</taxon>
        <taxon>Tracheophyta</taxon>
        <taxon>Spermatophyta</taxon>
        <taxon>Pinopsida</taxon>
        <taxon>Pinidae</taxon>
        <taxon>Conifers II</taxon>
        <taxon>Cupressales</taxon>
        <taxon>Taxaceae</taxon>
        <taxon>Taxus</taxon>
    </lineage>
</organism>
<dbReference type="Pfam" id="PF00082">
    <property type="entry name" value="Peptidase_S8"/>
    <property type="match status" value="1"/>
</dbReference>
<feature type="domain" description="Inhibitor I9" evidence="11">
    <location>
        <begin position="13"/>
        <end position="92"/>
    </location>
</feature>
<comment type="similarity">
    <text evidence="1 7">Belongs to the peptidase S8 family.</text>
</comment>
<dbReference type="FunFam" id="3.40.50.200:FF:000006">
    <property type="entry name" value="Subtilisin-like protease SBT1.5"/>
    <property type="match status" value="1"/>
</dbReference>
<feature type="active site" description="Charge relay system" evidence="6 7">
    <location>
        <position position="555"/>
    </location>
</feature>
<evidence type="ECO:0000313" key="14">
    <source>
        <dbReference type="Proteomes" id="UP000824469"/>
    </source>
</evidence>
<accession>A0AA38C419</accession>
<proteinExistence type="inferred from homology"/>
<dbReference type="CDD" id="cd02120">
    <property type="entry name" value="PA_subtilisin_like"/>
    <property type="match status" value="1"/>
</dbReference>
<keyword evidence="3" id="KW-0732">Signal</keyword>
<dbReference type="AlphaFoldDB" id="A0AA38C419"/>
<dbReference type="Pfam" id="PF17766">
    <property type="entry name" value="fn3_6"/>
    <property type="match status" value="1"/>
</dbReference>
<evidence type="ECO:0000256" key="3">
    <source>
        <dbReference type="ARBA" id="ARBA00022729"/>
    </source>
</evidence>
<evidence type="ECO:0000256" key="7">
    <source>
        <dbReference type="PROSITE-ProRule" id="PRU01240"/>
    </source>
</evidence>
<dbReference type="PRINTS" id="PR00723">
    <property type="entry name" value="SUBTILISIN"/>
</dbReference>
<dbReference type="InterPro" id="IPR045051">
    <property type="entry name" value="SBT"/>
</dbReference>
<dbReference type="Gene3D" id="3.50.30.30">
    <property type="match status" value="1"/>
</dbReference>
<dbReference type="Proteomes" id="UP000824469">
    <property type="component" value="Unassembled WGS sequence"/>
</dbReference>
<keyword evidence="14" id="KW-1185">Reference proteome</keyword>
<protein>
    <submittedName>
        <fullName evidence="13">Uncharacterized protein</fullName>
    </submittedName>
</protein>
<dbReference type="CDD" id="cd04852">
    <property type="entry name" value="Peptidases_S8_3"/>
    <property type="match status" value="1"/>
</dbReference>
<evidence type="ECO:0000259" key="12">
    <source>
        <dbReference type="Pfam" id="PF17766"/>
    </source>
</evidence>
<dbReference type="SUPFAM" id="SSF52743">
    <property type="entry name" value="Subtilisin-like"/>
    <property type="match status" value="1"/>
</dbReference>
<dbReference type="InterPro" id="IPR036852">
    <property type="entry name" value="Peptidase_S8/S53_dom_sf"/>
</dbReference>
<dbReference type="InterPro" id="IPR015500">
    <property type="entry name" value="Peptidase_S8_subtilisin-rel"/>
</dbReference>
<feature type="domain" description="Subtilisin-like protease fibronectin type-III" evidence="12">
    <location>
        <begin position="700"/>
        <end position="794"/>
    </location>
</feature>
<evidence type="ECO:0000259" key="10">
    <source>
        <dbReference type="Pfam" id="PF02225"/>
    </source>
</evidence>
<evidence type="ECO:0000256" key="2">
    <source>
        <dbReference type="ARBA" id="ARBA00022670"/>
    </source>
</evidence>
<dbReference type="GO" id="GO:0004252">
    <property type="term" value="F:serine-type endopeptidase activity"/>
    <property type="evidence" value="ECO:0007669"/>
    <property type="project" value="UniProtKB-UniRule"/>
</dbReference>
<dbReference type="InterPro" id="IPR000209">
    <property type="entry name" value="Peptidase_S8/S53_dom"/>
</dbReference>
<dbReference type="PROSITE" id="PS51892">
    <property type="entry name" value="SUBTILASE"/>
    <property type="match status" value="1"/>
</dbReference>
<evidence type="ECO:0000256" key="8">
    <source>
        <dbReference type="SAM" id="MobiDB-lite"/>
    </source>
</evidence>
<dbReference type="InterPro" id="IPR034197">
    <property type="entry name" value="Peptidases_S8_3"/>
</dbReference>
<evidence type="ECO:0000256" key="1">
    <source>
        <dbReference type="ARBA" id="ARBA00011073"/>
    </source>
</evidence>
<feature type="region of interest" description="Disordered" evidence="8">
    <location>
        <begin position="195"/>
        <end position="215"/>
    </location>
</feature>
<feature type="active site" description="Charge relay system" evidence="6 7">
    <location>
        <position position="208"/>
    </location>
</feature>
<gene>
    <name evidence="13" type="ORF">KI387_033729</name>
</gene>
<evidence type="ECO:0000256" key="4">
    <source>
        <dbReference type="ARBA" id="ARBA00022801"/>
    </source>
</evidence>
<dbReference type="GO" id="GO:0006508">
    <property type="term" value="P:proteolysis"/>
    <property type="evidence" value="ECO:0007669"/>
    <property type="project" value="UniProtKB-KW"/>
</dbReference>
<keyword evidence="4 7" id="KW-0378">Hydrolase</keyword>
<dbReference type="InterPro" id="IPR010259">
    <property type="entry name" value="S8pro/Inhibitor_I9"/>
</dbReference>
<evidence type="ECO:0000259" key="11">
    <source>
        <dbReference type="Pfam" id="PF05922"/>
    </source>
</evidence>
<reference evidence="13 14" key="1">
    <citation type="journal article" date="2021" name="Nat. Plants">
        <title>The Taxus genome provides insights into paclitaxel biosynthesis.</title>
        <authorList>
            <person name="Xiong X."/>
            <person name="Gou J."/>
            <person name="Liao Q."/>
            <person name="Li Y."/>
            <person name="Zhou Q."/>
            <person name="Bi G."/>
            <person name="Li C."/>
            <person name="Du R."/>
            <person name="Wang X."/>
            <person name="Sun T."/>
            <person name="Guo L."/>
            <person name="Liang H."/>
            <person name="Lu P."/>
            <person name="Wu Y."/>
            <person name="Zhang Z."/>
            <person name="Ro D.K."/>
            <person name="Shang Y."/>
            <person name="Huang S."/>
            <person name="Yan J."/>
        </authorList>
    </citation>
    <scope>NUCLEOTIDE SEQUENCE [LARGE SCALE GENOMIC DNA]</scope>
    <source>
        <strain evidence="13">Ta-2019</strain>
    </source>
</reference>
<dbReference type="InterPro" id="IPR023828">
    <property type="entry name" value="Peptidase_S8_Ser-AS"/>
</dbReference>
<comment type="caution">
    <text evidence="13">The sequence shown here is derived from an EMBL/GenBank/DDBJ whole genome shotgun (WGS) entry which is preliminary data.</text>
</comment>
<evidence type="ECO:0000256" key="6">
    <source>
        <dbReference type="PIRSR" id="PIRSR615500-1"/>
    </source>
</evidence>
<feature type="domain" description="Peptidase S8/S53" evidence="9">
    <location>
        <begin position="124"/>
        <end position="598"/>
    </location>
</feature>
<dbReference type="Gene3D" id="2.60.40.2310">
    <property type="match status" value="1"/>
</dbReference>
<dbReference type="Pfam" id="PF05922">
    <property type="entry name" value="Inhibitor_I9"/>
    <property type="match status" value="1"/>
</dbReference>
<dbReference type="PROSITE" id="PS00138">
    <property type="entry name" value="SUBTILASE_SER"/>
    <property type="match status" value="1"/>
</dbReference>
<keyword evidence="2 7" id="KW-0645">Protease</keyword>
<dbReference type="Gene3D" id="3.40.50.200">
    <property type="entry name" value="Peptidase S8/S53 domain"/>
    <property type="match status" value="1"/>
</dbReference>
<dbReference type="FunFam" id="3.30.70.80:FF:000002">
    <property type="entry name" value="Subtilisin-like protease SBT5.3"/>
    <property type="match status" value="1"/>
</dbReference>
<dbReference type="EMBL" id="JAHRHJ020003813">
    <property type="protein sequence ID" value="KAH9289612.1"/>
    <property type="molecule type" value="Genomic_DNA"/>
</dbReference>
<dbReference type="InterPro" id="IPR003137">
    <property type="entry name" value="PA_domain"/>
</dbReference>
<dbReference type="InterPro" id="IPR037045">
    <property type="entry name" value="S8pro/Inhibitor_I9_sf"/>
</dbReference>
<feature type="domain" description="PA" evidence="10">
    <location>
        <begin position="399"/>
        <end position="468"/>
    </location>
</feature>
<evidence type="ECO:0000313" key="13">
    <source>
        <dbReference type="EMBL" id="KAH9289612.1"/>
    </source>
</evidence>
<evidence type="ECO:0000256" key="5">
    <source>
        <dbReference type="ARBA" id="ARBA00022825"/>
    </source>
</evidence>
<evidence type="ECO:0000259" key="9">
    <source>
        <dbReference type="Pfam" id="PF00082"/>
    </source>
</evidence>
<keyword evidence="5 7" id="KW-0720">Serine protease</keyword>
<dbReference type="OMA" id="IMVTIRK"/>
<feature type="active site" description="Charge relay system" evidence="6 7">
    <location>
        <position position="133"/>
    </location>
</feature>
<sequence>MIEKTENDEETRVYIVYSGNHGGLQPEEVVDMHHSMLSSVKGSVDEARDSLLYSYKHGFNGFAAHLSDEEASAISEMDGVISVFPSKRRRIHTTRSWEFLGMADGKHDAEGSSTNSLWKMANYGQDTIIGLLDTGIWPECESFMDDGMLPIPSTWRGFCQEGDAFNSSHCNKKLIGARYYLKGYEADYGPLNTTTTPDYRSPRDNNGHGTHTSSIATSREVRNASALGGYGIGRAAGGAPMARLAMYKVCWPIIGGDPTGQTTCTDADTLAAIDDALFDGVHVLSISLGGNVPLEGYIEDAITLGSLHAVNLGVIVACSVGNDGPTPGTASNLAPWIITVGASSVDRYFPSRVLLGDGTKVIGQSVTPYVQENKFYPLVFSADAMLSSEENLHFSAGQCLPGSLNPEKVQGKMVFCLRGMNSRVEKSLEVKRAGGAAIILGNLPSSGAEISVDANVLPGTAVVSDDATTILAYINSTINPVAHIDPAKTVLGIKPAPFMAAFSSRGPNVLDANILKPDITAPGLNILAAWSGAASPTQLIADERRVKYNIISGTSMSCPHIAGIAALLKNIHPDWSPAAIKSALMTTGENFILKAFGKVKTNFFLTFLATYDIFWALHCFSTAVVTNNEGLPMTDASGNPATPFEYGSGQVNPNHASDPGLLYDATIDDYMLFLCSSGINVSKALHTTFTCPKDPPRTNELNHPSIVISNMSTTETITRTVTNADGTSEYTVYIDEPPGVSIHIHPKTLCFKSTGEKQNFTVKFTLKRPLNQEYVFGSYTWDDGVHKVRSPIAVSAL</sequence>
<dbReference type="FunFam" id="3.50.30.30:FF:000005">
    <property type="entry name" value="subtilisin-like protease SBT1.5"/>
    <property type="match status" value="1"/>
</dbReference>
<name>A0AA38C419_TAXCH</name>
<dbReference type="InterPro" id="IPR041469">
    <property type="entry name" value="Subtilisin-like_FN3"/>
</dbReference>
<dbReference type="Pfam" id="PF02225">
    <property type="entry name" value="PA"/>
    <property type="match status" value="1"/>
</dbReference>
<dbReference type="PANTHER" id="PTHR10795">
    <property type="entry name" value="PROPROTEIN CONVERTASE SUBTILISIN/KEXIN"/>
    <property type="match status" value="1"/>
</dbReference>
<dbReference type="Gene3D" id="3.30.70.80">
    <property type="entry name" value="Peptidase S8 propeptide/proteinase inhibitor I9"/>
    <property type="match status" value="1"/>
</dbReference>